<name>A0A1V9FSI2_9BACT</name>
<keyword evidence="1" id="KW-0812">Transmembrane</keyword>
<dbReference type="EMBL" id="LVYD01000058">
    <property type="protein sequence ID" value="OQP61339.1"/>
    <property type="molecule type" value="Genomic_DNA"/>
</dbReference>
<keyword evidence="1" id="KW-1133">Transmembrane helix</keyword>
<dbReference type="Proteomes" id="UP000192796">
    <property type="component" value="Unassembled WGS sequence"/>
</dbReference>
<protein>
    <recommendedName>
        <fullName evidence="4">DUF998 domain-containing protein</fullName>
    </recommendedName>
</protein>
<gene>
    <name evidence="2" type="ORF">A3860_06410</name>
</gene>
<feature type="transmembrane region" description="Helical" evidence="1">
    <location>
        <begin position="141"/>
        <end position="165"/>
    </location>
</feature>
<accession>A0A1V9FSI2</accession>
<feature type="transmembrane region" description="Helical" evidence="1">
    <location>
        <begin position="100"/>
        <end position="121"/>
    </location>
</feature>
<feature type="transmembrane region" description="Helical" evidence="1">
    <location>
        <begin position="185"/>
        <end position="208"/>
    </location>
</feature>
<feature type="transmembrane region" description="Helical" evidence="1">
    <location>
        <begin position="66"/>
        <end position="88"/>
    </location>
</feature>
<comment type="caution">
    <text evidence="2">The sequence shown here is derived from an EMBL/GenBank/DDBJ whole genome shotgun (WGS) entry which is preliminary data.</text>
</comment>
<proteinExistence type="predicted"/>
<reference evidence="2 3" key="1">
    <citation type="submission" date="2016-03" db="EMBL/GenBank/DDBJ databases">
        <title>Niastella vici sp. nov., isolated from farmland soil.</title>
        <authorList>
            <person name="Chen L."/>
            <person name="Wang D."/>
            <person name="Yang S."/>
            <person name="Wang G."/>
        </authorList>
    </citation>
    <scope>NUCLEOTIDE SEQUENCE [LARGE SCALE GENOMIC DNA]</scope>
    <source>
        <strain evidence="2 3">DJ57</strain>
    </source>
</reference>
<evidence type="ECO:0000313" key="3">
    <source>
        <dbReference type="Proteomes" id="UP000192796"/>
    </source>
</evidence>
<keyword evidence="1" id="KW-0472">Membrane</keyword>
<dbReference type="STRING" id="1703345.A3860_06410"/>
<feature type="transmembrane region" description="Helical" evidence="1">
    <location>
        <begin position="31"/>
        <end position="54"/>
    </location>
</feature>
<dbReference type="AlphaFoldDB" id="A0A1V9FSI2"/>
<sequence>MVAQTIFYTPQFTVMKAPSIPRDEIISFKKLRAFIGFTGILLPIVVVLGCYLLGAGQYSFQHSVSHYYYTLMHIVFVSILCVLGGFLITYRGKDHWESRVSNLAGFSAFGIAAFPTSFLGFQPEHDGMNQYLRLLRGVTGFGGSLHYAFASLLFICFIIFCLYFFQKPDEHYTGVEEVKFKRRKIVYTISGWVIIISIIMIPLIGFVIKPQKGIFVYSTFIFETTSLWAFGTAWLVKGSAALKKMPVVRRLVHPLR</sequence>
<keyword evidence="3" id="KW-1185">Reference proteome</keyword>
<feature type="transmembrane region" description="Helical" evidence="1">
    <location>
        <begin position="214"/>
        <end position="236"/>
    </location>
</feature>
<evidence type="ECO:0000256" key="1">
    <source>
        <dbReference type="SAM" id="Phobius"/>
    </source>
</evidence>
<evidence type="ECO:0000313" key="2">
    <source>
        <dbReference type="EMBL" id="OQP61339.1"/>
    </source>
</evidence>
<evidence type="ECO:0008006" key="4">
    <source>
        <dbReference type="Google" id="ProtNLM"/>
    </source>
</evidence>
<organism evidence="2 3">
    <name type="scientific">Niastella vici</name>
    <dbReference type="NCBI Taxonomy" id="1703345"/>
    <lineage>
        <taxon>Bacteria</taxon>
        <taxon>Pseudomonadati</taxon>
        <taxon>Bacteroidota</taxon>
        <taxon>Chitinophagia</taxon>
        <taxon>Chitinophagales</taxon>
        <taxon>Chitinophagaceae</taxon>
        <taxon>Niastella</taxon>
    </lineage>
</organism>